<dbReference type="SUPFAM" id="SSF52151">
    <property type="entry name" value="FabD/lysophospholipase-like"/>
    <property type="match status" value="1"/>
</dbReference>
<dbReference type="InterPro" id="IPR009081">
    <property type="entry name" value="PP-bd_ACP"/>
</dbReference>
<evidence type="ECO:0000313" key="13">
    <source>
        <dbReference type="Proteomes" id="UP001521184"/>
    </source>
</evidence>
<dbReference type="InterPro" id="IPR042104">
    <property type="entry name" value="PKS_dehydratase_sf"/>
</dbReference>
<feature type="region of interest" description="N-terminal hotdog fold" evidence="7">
    <location>
        <begin position="1573"/>
        <end position="1723"/>
    </location>
</feature>
<evidence type="ECO:0000259" key="11">
    <source>
        <dbReference type="PROSITE" id="PS52019"/>
    </source>
</evidence>
<organism evidence="12 13">
    <name type="scientific">Diplodia intermedia</name>
    <dbReference type="NCBI Taxonomy" id="856260"/>
    <lineage>
        <taxon>Eukaryota</taxon>
        <taxon>Fungi</taxon>
        <taxon>Dikarya</taxon>
        <taxon>Ascomycota</taxon>
        <taxon>Pezizomycotina</taxon>
        <taxon>Dothideomycetes</taxon>
        <taxon>Dothideomycetes incertae sedis</taxon>
        <taxon>Botryosphaeriales</taxon>
        <taxon>Botryosphaeriaceae</taxon>
        <taxon>Diplodia</taxon>
    </lineage>
</organism>
<dbReference type="InterPro" id="IPR020806">
    <property type="entry name" value="PKS_PP-bd"/>
</dbReference>
<dbReference type="InterPro" id="IPR050091">
    <property type="entry name" value="PKS_NRPS_Biosynth_Enz"/>
</dbReference>
<dbReference type="InterPro" id="IPR029063">
    <property type="entry name" value="SAM-dependent_MTases_sf"/>
</dbReference>
<comment type="caution">
    <text evidence="7">Lacks conserved residue(s) required for the propagation of feature annotation.</text>
</comment>
<dbReference type="SUPFAM" id="SSF51735">
    <property type="entry name" value="NAD(P)-binding Rossmann-fold domains"/>
    <property type="match status" value="2"/>
</dbReference>
<dbReference type="Gene3D" id="3.30.70.3290">
    <property type="match status" value="1"/>
</dbReference>
<dbReference type="PROSITE" id="PS52004">
    <property type="entry name" value="KS3_2"/>
    <property type="match status" value="1"/>
</dbReference>
<dbReference type="Gene3D" id="3.40.47.10">
    <property type="match status" value="1"/>
</dbReference>
<dbReference type="InterPro" id="IPR014043">
    <property type="entry name" value="Acyl_transferase_dom"/>
</dbReference>
<reference evidence="12 13" key="1">
    <citation type="journal article" date="2023" name="Plant Dis.">
        <title>First Report of Diplodia intermedia Causing Canker and Dieback Diseases on Apple Trees in Canada.</title>
        <authorList>
            <person name="Ellouze W."/>
            <person name="Ilyukhin E."/>
            <person name="Sulman M."/>
            <person name="Ali S."/>
        </authorList>
    </citation>
    <scope>NUCLEOTIDE SEQUENCE [LARGE SCALE GENOMIC DNA]</scope>
    <source>
        <strain evidence="12 13">M45-28</strain>
    </source>
</reference>
<accession>A0ABR3TRB9</accession>
<feature type="region of interest" description="Disordered" evidence="8">
    <location>
        <begin position="1730"/>
        <end position="1750"/>
    </location>
</feature>
<feature type="domain" description="Carrier" evidence="9">
    <location>
        <begin position="1590"/>
        <end position="1667"/>
    </location>
</feature>
<evidence type="ECO:0000259" key="9">
    <source>
        <dbReference type="PROSITE" id="PS50075"/>
    </source>
</evidence>
<dbReference type="InterPro" id="IPR020843">
    <property type="entry name" value="ER"/>
</dbReference>
<evidence type="ECO:0000256" key="2">
    <source>
        <dbReference type="ARBA" id="ARBA00022553"/>
    </source>
</evidence>
<dbReference type="Pfam" id="PF08242">
    <property type="entry name" value="Methyltransf_12"/>
    <property type="match status" value="1"/>
</dbReference>
<name>A0ABR3TRB9_9PEZI</name>
<dbReference type="InterPro" id="IPR020841">
    <property type="entry name" value="PKS_Beta-ketoAc_synthase_dom"/>
</dbReference>
<dbReference type="InterPro" id="IPR016039">
    <property type="entry name" value="Thiolase-like"/>
</dbReference>
<keyword evidence="3" id="KW-0808">Transferase</keyword>
<dbReference type="CDD" id="cd05195">
    <property type="entry name" value="enoyl_red"/>
    <property type="match status" value="1"/>
</dbReference>
<dbReference type="InterPro" id="IPR036736">
    <property type="entry name" value="ACP-like_sf"/>
</dbReference>
<dbReference type="PROSITE" id="PS50075">
    <property type="entry name" value="CARRIER"/>
    <property type="match status" value="2"/>
</dbReference>
<dbReference type="SUPFAM" id="SSF55048">
    <property type="entry name" value="Probable ACP-binding domain of malonyl-CoA ACP transacylase"/>
    <property type="match status" value="1"/>
</dbReference>
<protein>
    <submittedName>
        <fullName evidence="12">Type I Iterative PKS</fullName>
    </submittedName>
</protein>
<feature type="compositionally biased region" description="Low complexity" evidence="8">
    <location>
        <begin position="1670"/>
        <end position="1687"/>
    </location>
</feature>
<evidence type="ECO:0000256" key="8">
    <source>
        <dbReference type="SAM" id="MobiDB-lite"/>
    </source>
</evidence>
<dbReference type="Pfam" id="PF13602">
    <property type="entry name" value="ADH_zinc_N_2"/>
    <property type="match status" value="1"/>
</dbReference>
<comment type="caution">
    <text evidence="12">The sequence shown here is derived from an EMBL/GenBank/DDBJ whole genome shotgun (WGS) entry which is preliminary data.</text>
</comment>
<dbReference type="Pfam" id="PF16073">
    <property type="entry name" value="SAT"/>
    <property type="match status" value="1"/>
</dbReference>
<dbReference type="Pfam" id="PF00109">
    <property type="entry name" value="ketoacyl-synt"/>
    <property type="match status" value="1"/>
</dbReference>
<proteinExistence type="predicted"/>
<dbReference type="InterPro" id="IPR032088">
    <property type="entry name" value="SAT"/>
</dbReference>
<keyword evidence="13" id="KW-1185">Reference proteome</keyword>
<keyword evidence="6" id="KW-0012">Acyltransferase</keyword>
<dbReference type="InterPro" id="IPR016036">
    <property type="entry name" value="Malonyl_transacylase_ACP-bd"/>
</dbReference>
<evidence type="ECO:0000256" key="3">
    <source>
        <dbReference type="ARBA" id="ARBA00022679"/>
    </source>
</evidence>
<dbReference type="InterPro" id="IPR049900">
    <property type="entry name" value="PKS_mFAS_DH"/>
</dbReference>
<dbReference type="SMART" id="SM00822">
    <property type="entry name" value="PKS_KR"/>
    <property type="match status" value="1"/>
</dbReference>
<dbReference type="SUPFAM" id="SSF47336">
    <property type="entry name" value="ACP-like"/>
    <property type="match status" value="2"/>
</dbReference>
<evidence type="ECO:0000313" key="12">
    <source>
        <dbReference type="EMBL" id="KAL1642568.1"/>
    </source>
</evidence>
<dbReference type="SUPFAM" id="SSF53335">
    <property type="entry name" value="S-adenosyl-L-methionine-dependent methyltransferases"/>
    <property type="match status" value="1"/>
</dbReference>
<feature type="domain" description="Carrier" evidence="9">
    <location>
        <begin position="2953"/>
        <end position="3030"/>
    </location>
</feature>
<keyword evidence="4" id="KW-0521">NADP</keyword>
<dbReference type="Pfam" id="PF14765">
    <property type="entry name" value="PS-DH"/>
    <property type="match status" value="1"/>
</dbReference>
<dbReference type="InterPro" id="IPR057326">
    <property type="entry name" value="KR_dom"/>
</dbReference>
<dbReference type="SUPFAM" id="SSF53901">
    <property type="entry name" value="Thiolase-like"/>
    <property type="match status" value="1"/>
</dbReference>
<dbReference type="InterPro" id="IPR049551">
    <property type="entry name" value="PKS_DH_C"/>
</dbReference>
<keyword evidence="2" id="KW-0597">Phosphoprotein</keyword>
<dbReference type="InterPro" id="IPR013217">
    <property type="entry name" value="Methyltransf_12"/>
</dbReference>
<feature type="region of interest" description="N-terminal hotdog fold" evidence="7">
    <location>
        <begin position="1247"/>
        <end position="1378"/>
    </location>
</feature>
<dbReference type="InterPro" id="IPR014031">
    <property type="entry name" value="Ketoacyl_synth_C"/>
</dbReference>
<dbReference type="PANTHER" id="PTHR43775:SF14">
    <property type="entry name" value="ITERATIVE POLYKETIDE SYNTHASE AFOE-RELATED"/>
    <property type="match status" value="1"/>
</dbReference>
<dbReference type="InterPro" id="IPR036291">
    <property type="entry name" value="NAD(P)-bd_dom_sf"/>
</dbReference>
<dbReference type="SUPFAM" id="SSF50129">
    <property type="entry name" value="GroES-like"/>
    <property type="match status" value="1"/>
</dbReference>
<sequence>MAGRLPISPNTETVLLFGSQALSFDQPAFRKLSSTVLGSEAHSWALRTIEELPEQWEVISQALPSLSAARGAAHLPELGNWLRAGSLGVSHLPNILLSPLVVITQLTQYTTYASLREPEALPASEAVGFCIGLLSATVISSSATKREFEKNAAVAVRLAMLIGAAVDAQDAQDESGESTTLTAAAKSPKAREGVADVMLQFPDAYVSVAYDENCTSITTPRKSASALEQALKAAGCIVANIGLCGRFHSQKHAPSVQQIRDFCDSNSDFSLPDAASLRTPLRSNSGGDFVESGSLHGIALNAILVDRAEWHKTFAQVKSARLADKEAKVVCFGPERCVPPSLLRGLGPQVLYFEDLSLLPRSPDEIAVIGMSINVAGADDAGEFWQLLAEGKSQHKPVPRDRFGFDTVFRENDKNKTWYGNFVNHHDAFDHKFFKKTPRESASMDPQQRLFMQVAYQAVEQSGYFESATADPQVGCYVGVCGTDYDQNVACHPAGAFSATGNLRGFIAGKVSHYFGWTGPGLTVDTACSGSAVAVHQACRAILSGECTAALAGGTNLMSQPLIYQNLAGASFLSPTGQCKPFDALADGYCRGEAVAAVFLKKMSAAIADGDQILGVLSSTAVYQNQNCTPIVVPNASSLSDLFSTVLHRSGLESNQVSVVEAHGTGTPVGDPAEYESVRRVFGGPSRTKPLQLGSVKGLVGHTEGTSGTVSLVKILLMMQEGRIPPQPSFSKINPAIKATPADNMQISTSLQPWDVDFKAALINNYGASGSNASMLVTQAPKLGKPSGSAPAGIKYPFWLCGLDDRSIRAYATRFRRFLKTTDASIADLSFNVARQSNRSLERALIFTAGSADELDQKLAALEGGDSAASPVALPSSRPVILSFGGQISTSIGLDRQVYDNVAILRGYLDRCDATARSLGVGSIYPFVFQKEPIEDIVCLQTALFALQYSTAKSWIDCGVKPAAVVGHSFGELSALCISGVLSLRDAMKAVTSRATAIRDAWGPEKGSMLVVEAGADEVNEVIAASGTPATIACYNSPTSHTVAGSVKDIDTVAESLGAKFPALRFKRLNVTNAFHSTLVEAFRPELCKAGEGLTFNAPTIALERATEKRTEGGFSADFFADHLRNPVYFSHAVHRLAEQHPNAIWLEAGSNATVTLMASKALGAPDSHHFQAVNISGAQGLQKLVDTTTSLWKAGLRVSFLGHSRGQTYAYSPLLLPPYQFDKQKHWLELKEPPKLTAASAQQQQDATLWTFAGYQDGERRHARFRINTADPAYEAIVAGHTIAGTAPICPATVQIDVAIEALGSLHAPSSQLPRVRNVVNLVPVCVDPARSVWLDLEALDAGRRTWSWKMTSTGAAAGAAPTTHVTGELVLRGDDEQDEAVRRRAGLVSHERCLQLLRSDDADEAIQGSRSIYRVFSEIVGYGEQYFGLQKLVGKGHESAGRVVKKHSGRAGALDAFLADVFCQVGGIWVNCMTDRDPAEMYIANGIGEWVRFADAAPQAEEWHVFAQHARAADGNSFLTDVFVFDAATGALAEAVLGINYAKVSLASMRKLLTRLTASSAASAVAVVEPHPVASQPLAAVTAKKVRRSSAETVKKLKEILAEISGLEVEEIMDDVELADVGVDSLMGMEMAREIEIGFKCTLPQEDLVHVTDFPSLLKCLNSALDADGTESSDGGESSDGAELESPAHDSGYGTPAPEDAKAARPLPPLPAAIVAKAADVLVRDPAANAAPQTPDDSAQDAPVRKSTDYRFRVSPSDVYASMKRVGIQHGPIFQNIKAVRARESGSLATLEVVDTASTMPYQHEHEHVIHPTTLDSVFQAVYAALPDAGANMASAQVPRTIKNLWIAGDISSVPGTKYRAISDVRDLDKQGFKADVKVVNDGADDDDVVIKIDDFFFQSIGGALGGGDPCENDKFLTPKWVPDLALTPPALLQQQLAQEPADGEPLDRSRRQLAELVGLVAHKSPRARILEIGAGDGAATRHALHALGASADDPLAQVYDFTDASDEGFAAAADEFQAWQSLVSFKTLDIEQAPAPQGFEEGSYDLVLAGQALHRTPSLAATLANVRALLKPGGKLLLVEPTGDADQGTWDAELKSGGFTGVDLQVPGSEYTVMLSSADGPARSYHPEVVIATPAEALPQGWVDRLAGAVGALTGAAPAVQPYDNLDCEGKVVVFVGDLSGSVLTRPDDAQFEAIRALCTASRGVLWVTRGGAVDSNDPFASLAYGFARVLRLEYVGKRIGTLDLDPRRDDIWSAPAADAIASVFSELFADPSAPPSDPRDYEFAERDGQIRILRYFKDHDRNRTWFPGPADAAATTPQPFHNLRLTVDNPGQLDSLVFARSPPSGRLAEDEVEIAPRAFGISPRDVGVATGALQQDRRTGFECAGVVTRAGPRSGFAPGDRVAALLSGGDGIAGAVRAKHTSAVRIPDDMGFEMAAALPVAFATAWVALADAARLEAGERVLVHDAASAVGQAAASLAANVFGAEVFVTVAGPEQTAFVRQVLGLPRERIFSGADASFAPAVVAATQGRGVDVVVNTLEGSLLQESLGCVAELGRFVELGSRDLEQSSRLDMGALRRGVSFSVVDLAALAERKGPQVNRALTAVVDLIKARRIRGVPVSRHDISDVVQAFRTASSGKSQGKVVLSVKEDSLVPALPQAPVAKLRADGSYVVVGGFGGIGQSICYWLAEHGARNIVVLSRSASAADKAGPLLAELERMGVKVKPVSCDIADEADVKRAAAACSDMPPVRGVIQGAMVLRDSILEQMSLADYTAGLRPKVQGTWNLHTAFSSAPLDFFVILSSVAGVIGIASQCNYGAGGAFQDALAKWRTSQGLPAVSIDIGAVKNVGYVAEHDETNVYLKKQGHMILSEGDVLKAIECAVTDPYATQLVFGINTSPASAFWDEGGPAARDLRFWPAKFRGGDDDAGADGAGGQADNLAGRIARAKTVDEAAAAVAVDITAKLMDIFMMPEDEVAPNKPMAEFGVDSLTAVELRNTLALKAAAEISIFDIMQSPSLTALAKTIAVKSAHINPALAAASA</sequence>
<dbReference type="InterPro" id="IPR014030">
    <property type="entry name" value="Ketoacyl_synth_N"/>
</dbReference>
<gene>
    <name evidence="12" type="ORF">SLS58_005336</name>
</gene>
<feature type="region of interest" description="Disordered" evidence="8">
    <location>
        <begin position="1670"/>
        <end position="1707"/>
    </location>
</feature>
<dbReference type="Gene3D" id="3.40.366.10">
    <property type="entry name" value="Malonyl-Coenzyme A Acyl Carrier Protein, domain 2"/>
    <property type="match status" value="2"/>
</dbReference>
<dbReference type="PANTHER" id="PTHR43775">
    <property type="entry name" value="FATTY ACID SYNTHASE"/>
    <property type="match status" value="1"/>
</dbReference>
<evidence type="ECO:0000256" key="4">
    <source>
        <dbReference type="ARBA" id="ARBA00022857"/>
    </source>
</evidence>
<dbReference type="CDD" id="cd00833">
    <property type="entry name" value="PKS"/>
    <property type="match status" value="1"/>
</dbReference>
<dbReference type="Gene3D" id="3.90.180.10">
    <property type="entry name" value="Medium-chain alcohol dehydrogenases, catalytic domain"/>
    <property type="match status" value="1"/>
</dbReference>
<dbReference type="PROSITE" id="PS00012">
    <property type="entry name" value="PHOSPHOPANTETHEINE"/>
    <property type="match status" value="2"/>
</dbReference>
<feature type="domain" description="PKS/mFAS DH" evidence="11">
    <location>
        <begin position="1573"/>
        <end position="1909"/>
    </location>
</feature>
<feature type="domain" description="PKS/mFAS DH" evidence="11">
    <location>
        <begin position="1247"/>
        <end position="1552"/>
    </location>
</feature>
<dbReference type="Gene3D" id="3.10.129.110">
    <property type="entry name" value="Polyketide synthase dehydratase"/>
    <property type="match status" value="2"/>
</dbReference>
<evidence type="ECO:0000256" key="1">
    <source>
        <dbReference type="ARBA" id="ARBA00022450"/>
    </source>
</evidence>
<feature type="region of interest" description="C-terminal hotdog fold" evidence="7">
    <location>
        <begin position="1751"/>
        <end position="1909"/>
    </location>
</feature>
<dbReference type="SMART" id="SM00827">
    <property type="entry name" value="PKS_AT"/>
    <property type="match status" value="1"/>
</dbReference>
<feature type="active site" description="Proton donor; for dehydratase activity" evidence="7">
    <location>
        <position position="1462"/>
    </location>
</feature>
<dbReference type="SMART" id="SM00829">
    <property type="entry name" value="PKS_ER"/>
    <property type="match status" value="1"/>
</dbReference>
<feature type="domain" description="Ketosynthase family 3 (KS3)" evidence="10">
    <location>
        <begin position="363"/>
        <end position="779"/>
    </location>
</feature>
<dbReference type="EMBL" id="JAKEKT020000032">
    <property type="protein sequence ID" value="KAL1642568.1"/>
    <property type="molecule type" value="Genomic_DNA"/>
</dbReference>
<dbReference type="Pfam" id="PF00698">
    <property type="entry name" value="Acyl_transf_1"/>
    <property type="match status" value="1"/>
</dbReference>
<dbReference type="Pfam" id="PF00550">
    <property type="entry name" value="PP-binding"/>
    <property type="match status" value="2"/>
</dbReference>
<dbReference type="Proteomes" id="UP001521184">
    <property type="component" value="Unassembled WGS sequence"/>
</dbReference>
<dbReference type="Pfam" id="PF02801">
    <property type="entry name" value="Ketoacyl-synt_C"/>
    <property type="match status" value="1"/>
</dbReference>
<feature type="active site" description="Proton acceptor; for dehydratase activity" evidence="7">
    <location>
        <position position="1282"/>
    </location>
</feature>
<dbReference type="Pfam" id="PF08659">
    <property type="entry name" value="KR"/>
    <property type="match status" value="1"/>
</dbReference>
<dbReference type="PROSITE" id="PS52019">
    <property type="entry name" value="PKS_MFAS_DH"/>
    <property type="match status" value="2"/>
</dbReference>
<dbReference type="InterPro" id="IPR016035">
    <property type="entry name" value="Acyl_Trfase/lysoPLipase"/>
</dbReference>
<dbReference type="SMART" id="SM00825">
    <property type="entry name" value="PKS_KS"/>
    <property type="match status" value="1"/>
</dbReference>
<dbReference type="Gene3D" id="3.40.50.150">
    <property type="entry name" value="Vaccinia Virus protein VP39"/>
    <property type="match status" value="1"/>
</dbReference>
<evidence type="ECO:0000259" key="10">
    <source>
        <dbReference type="PROSITE" id="PS52004"/>
    </source>
</evidence>
<dbReference type="InterPro" id="IPR006162">
    <property type="entry name" value="Ppantetheine_attach_site"/>
</dbReference>
<evidence type="ECO:0000256" key="5">
    <source>
        <dbReference type="ARBA" id="ARBA00023268"/>
    </source>
</evidence>
<keyword evidence="1" id="KW-0596">Phosphopantetheine</keyword>
<evidence type="ECO:0000256" key="7">
    <source>
        <dbReference type="PROSITE-ProRule" id="PRU01363"/>
    </source>
</evidence>
<dbReference type="InterPro" id="IPR013968">
    <property type="entry name" value="PKS_KR"/>
</dbReference>
<keyword evidence="5" id="KW-0511">Multifunctional enzyme</keyword>
<evidence type="ECO:0000256" key="6">
    <source>
        <dbReference type="ARBA" id="ARBA00023315"/>
    </source>
</evidence>
<dbReference type="SMART" id="SM00823">
    <property type="entry name" value="PKS_PP"/>
    <property type="match status" value="2"/>
</dbReference>
<dbReference type="Gene3D" id="1.10.1200.10">
    <property type="entry name" value="ACP-like"/>
    <property type="match status" value="2"/>
</dbReference>
<dbReference type="InterPro" id="IPR011032">
    <property type="entry name" value="GroES-like_sf"/>
</dbReference>
<feature type="region of interest" description="C-terminal hotdog fold" evidence="7">
    <location>
        <begin position="1404"/>
        <end position="1552"/>
    </location>
</feature>
<dbReference type="InterPro" id="IPR001227">
    <property type="entry name" value="Ac_transferase_dom_sf"/>
</dbReference>
<dbReference type="Gene3D" id="3.40.50.720">
    <property type="entry name" value="NAD(P)-binding Rossmann-like Domain"/>
    <property type="match status" value="1"/>
</dbReference>